<dbReference type="eggNOG" id="ENOG50334XB">
    <property type="taxonomic scope" value="Bacteria"/>
</dbReference>
<name>W8EZK7_9BACT</name>
<dbReference type="EMBL" id="CP007145">
    <property type="protein sequence ID" value="AHJ97197.1"/>
    <property type="molecule type" value="Genomic_DNA"/>
</dbReference>
<dbReference type="RefSeq" id="WP_044001704.1">
    <property type="nucleotide sequence ID" value="NZ_CP007145.1"/>
</dbReference>
<dbReference type="HOGENOM" id="CLU_667170_0_0_10"/>
<dbReference type="OrthoDB" id="129245at2"/>
<gene>
    <name evidence="1" type="ORF">Hsw_1602</name>
</gene>
<proteinExistence type="predicted"/>
<keyword evidence="2" id="KW-1185">Reference proteome</keyword>
<organism evidence="1 2">
    <name type="scientific">Hymenobacter swuensis DY53</name>
    <dbReference type="NCBI Taxonomy" id="1227739"/>
    <lineage>
        <taxon>Bacteria</taxon>
        <taxon>Pseudomonadati</taxon>
        <taxon>Bacteroidota</taxon>
        <taxon>Cytophagia</taxon>
        <taxon>Cytophagales</taxon>
        <taxon>Hymenobacteraceae</taxon>
        <taxon>Hymenobacter</taxon>
    </lineage>
</organism>
<dbReference type="SUPFAM" id="SSF58100">
    <property type="entry name" value="Bacterial hemolysins"/>
    <property type="match status" value="1"/>
</dbReference>
<dbReference type="AlphaFoldDB" id="W8EZK7"/>
<accession>W8EZK7</accession>
<evidence type="ECO:0000313" key="2">
    <source>
        <dbReference type="Proteomes" id="UP000019423"/>
    </source>
</evidence>
<reference evidence="1 2" key="1">
    <citation type="submission" date="2014-01" db="EMBL/GenBank/DDBJ databases">
        <title>Complete genome sequence of ionizing-radiation resistance bacterium Hymenobacter swuensis DY53.</title>
        <authorList>
            <person name="Jung J.-H."/>
            <person name="Jeong S.-W."/>
            <person name="Joe M.-H."/>
            <person name="Cho y.-j."/>
            <person name="Kim M.-K."/>
            <person name="Lim S.-Y."/>
        </authorList>
    </citation>
    <scope>NUCLEOTIDE SEQUENCE [LARGE SCALE GENOMIC DNA]</scope>
    <source>
        <strain evidence="1 2">DY53</strain>
    </source>
</reference>
<dbReference type="STRING" id="1227739.Hsw_1602"/>
<dbReference type="PATRIC" id="fig|1227739.3.peg.1828"/>
<sequence length="428" mass="46761">MSSITSATQQLPLGDAAFSLVPPDGIIVPLQPLSTELRALIKSHDLVISEEGLLKANDEPRPTSKFVIFSSDFINLQLATVTALALPIALADFDTQYGSFTSRDKVVGCVQALKDLNAHCAKFGNPAKLAAEITKLATGDKPATLYGQIVWLSQRIANAAETFTFTYKELQEALKETDDEEERYDMLKSLLLGSGKRGLIKTAETIGKETVALRAALLKYNEEMAVVKAPIDTYFSKQSDIYKEAEKANKDIAEKLTQKQALLESTRSAYVDLVAAATASSVGLFIISGGMLWPLSAVAGGVLGDLAEKARKRANEIEAEIGSLSAETRKKARLVTDIGSLNQALTPLDKYLKAVCKSLEDIAGVWNDVTFRLHKIVEETSPEALKDLDTYEQRTNIRVAQEKWKKTAEKTYDFTSKAFITVQSNSQV</sequence>
<dbReference type="Gene3D" id="1.20.1170.10">
    <property type="match status" value="1"/>
</dbReference>
<dbReference type="KEGG" id="hsw:Hsw_1602"/>
<dbReference type="CDD" id="cd22656">
    <property type="entry name" value="ClyA_Cry6Aa-like"/>
    <property type="match status" value="1"/>
</dbReference>
<evidence type="ECO:0000313" key="1">
    <source>
        <dbReference type="EMBL" id="AHJ97197.1"/>
    </source>
</evidence>
<protein>
    <submittedName>
        <fullName evidence="1">Uncharacterized protein</fullName>
    </submittedName>
</protein>
<dbReference type="Proteomes" id="UP000019423">
    <property type="component" value="Chromosome"/>
</dbReference>